<dbReference type="Proteomes" id="UP000267821">
    <property type="component" value="Unassembled WGS sequence"/>
</dbReference>
<sequence length="105" mass="11943">MFYQLVFIPCSFSLPTSGWLCLACGVRRYLRNLDESTFICWPRTSTSVCGVKYVSPLYSSSHSVVNQAQQLTESQWDTNAKSMTISQERMGIYPSLIQIRRGCLC</sequence>
<dbReference type="InParanoid" id="A0A3N4LGJ9"/>
<proteinExistence type="predicted"/>
<protein>
    <recommendedName>
        <fullName evidence="4">Secreted protein</fullName>
    </recommendedName>
</protein>
<reference evidence="2 3" key="1">
    <citation type="journal article" date="2018" name="Nat. Ecol. Evol.">
        <title>Pezizomycetes genomes reveal the molecular basis of ectomycorrhizal truffle lifestyle.</title>
        <authorList>
            <person name="Murat C."/>
            <person name="Payen T."/>
            <person name="Noel B."/>
            <person name="Kuo A."/>
            <person name="Morin E."/>
            <person name="Chen J."/>
            <person name="Kohler A."/>
            <person name="Krizsan K."/>
            <person name="Balestrini R."/>
            <person name="Da Silva C."/>
            <person name="Montanini B."/>
            <person name="Hainaut M."/>
            <person name="Levati E."/>
            <person name="Barry K.W."/>
            <person name="Belfiori B."/>
            <person name="Cichocki N."/>
            <person name="Clum A."/>
            <person name="Dockter R.B."/>
            <person name="Fauchery L."/>
            <person name="Guy J."/>
            <person name="Iotti M."/>
            <person name="Le Tacon F."/>
            <person name="Lindquist E.A."/>
            <person name="Lipzen A."/>
            <person name="Malagnac F."/>
            <person name="Mello A."/>
            <person name="Molinier V."/>
            <person name="Miyauchi S."/>
            <person name="Poulain J."/>
            <person name="Riccioni C."/>
            <person name="Rubini A."/>
            <person name="Sitrit Y."/>
            <person name="Splivallo R."/>
            <person name="Traeger S."/>
            <person name="Wang M."/>
            <person name="Zifcakova L."/>
            <person name="Wipf D."/>
            <person name="Zambonelli A."/>
            <person name="Paolocci F."/>
            <person name="Nowrousian M."/>
            <person name="Ottonello S."/>
            <person name="Baldrian P."/>
            <person name="Spatafora J.W."/>
            <person name="Henrissat B."/>
            <person name="Nagy L.G."/>
            <person name="Aury J.M."/>
            <person name="Wincker P."/>
            <person name="Grigoriev I.V."/>
            <person name="Bonfante P."/>
            <person name="Martin F.M."/>
        </authorList>
    </citation>
    <scope>NUCLEOTIDE SEQUENCE [LARGE SCALE GENOMIC DNA]</scope>
    <source>
        <strain evidence="2 3">ATCC MYA-4762</strain>
    </source>
</reference>
<evidence type="ECO:0008006" key="4">
    <source>
        <dbReference type="Google" id="ProtNLM"/>
    </source>
</evidence>
<dbReference type="AlphaFoldDB" id="A0A3N4LGJ9"/>
<name>A0A3N4LGJ9_9PEZI</name>
<keyword evidence="1" id="KW-0732">Signal</keyword>
<organism evidence="2 3">
    <name type="scientific">Terfezia boudieri ATCC MYA-4762</name>
    <dbReference type="NCBI Taxonomy" id="1051890"/>
    <lineage>
        <taxon>Eukaryota</taxon>
        <taxon>Fungi</taxon>
        <taxon>Dikarya</taxon>
        <taxon>Ascomycota</taxon>
        <taxon>Pezizomycotina</taxon>
        <taxon>Pezizomycetes</taxon>
        <taxon>Pezizales</taxon>
        <taxon>Pezizaceae</taxon>
        <taxon>Terfezia</taxon>
    </lineage>
</organism>
<evidence type="ECO:0000313" key="3">
    <source>
        <dbReference type="Proteomes" id="UP000267821"/>
    </source>
</evidence>
<accession>A0A3N4LGJ9</accession>
<feature type="chain" id="PRO_5018081315" description="Secreted protein" evidence="1">
    <location>
        <begin position="19"/>
        <end position="105"/>
    </location>
</feature>
<evidence type="ECO:0000313" key="2">
    <source>
        <dbReference type="EMBL" id="RPB20609.1"/>
    </source>
</evidence>
<gene>
    <name evidence="2" type="ORF">L211DRAFT_510018</name>
</gene>
<evidence type="ECO:0000256" key="1">
    <source>
        <dbReference type="SAM" id="SignalP"/>
    </source>
</evidence>
<keyword evidence="3" id="KW-1185">Reference proteome</keyword>
<dbReference type="EMBL" id="ML121569">
    <property type="protein sequence ID" value="RPB20609.1"/>
    <property type="molecule type" value="Genomic_DNA"/>
</dbReference>
<feature type="signal peptide" evidence="1">
    <location>
        <begin position="1"/>
        <end position="18"/>
    </location>
</feature>